<accession>A0A8S1QGJ8</accession>
<keyword evidence="2" id="KW-0812">Transmembrane</keyword>
<evidence type="ECO:0000313" key="4">
    <source>
        <dbReference type="Proteomes" id="UP000692954"/>
    </source>
</evidence>
<comment type="caution">
    <text evidence="3">The sequence shown here is derived from an EMBL/GenBank/DDBJ whole genome shotgun (WGS) entry which is preliminary data.</text>
</comment>
<name>A0A8S1QGJ8_9CILI</name>
<evidence type="ECO:0000256" key="2">
    <source>
        <dbReference type="SAM" id="Phobius"/>
    </source>
</evidence>
<proteinExistence type="predicted"/>
<gene>
    <name evidence="3" type="ORF">PSON_ATCC_30995.1.T1070149</name>
</gene>
<dbReference type="Proteomes" id="UP000692954">
    <property type="component" value="Unassembled WGS sequence"/>
</dbReference>
<feature type="transmembrane region" description="Helical" evidence="2">
    <location>
        <begin position="14"/>
        <end position="36"/>
    </location>
</feature>
<keyword evidence="4" id="KW-1185">Reference proteome</keyword>
<evidence type="ECO:0000313" key="3">
    <source>
        <dbReference type="EMBL" id="CAD8115118.1"/>
    </source>
</evidence>
<reference evidence="3" key="1">
    <citation type="submission" date="2021-01" db="EMBL/GenBank/DDBJ databases">
        <authorList>
            <consortium name="Genoscope - CEA"/>
            <person name="William W."/>
        </authorList>
    </citation>
    <scope>NUCLEOTIDE SEQUENCE</scope>
</reference>
<protein>
    <submittedName>
        <fullName evidence="3">Uncharacterized protein</fullName>
    </submittedName>
</protein>
<evidence type="ECO:0000256" key="1">
    <source>
        <dbReference type="SAM" id="MobiDB-lite"/>
    </source>
</evidence>
<feature type="region of interest" description="Disordered" evidence="1">
    <location>
        <begin position="51"/>
        <end position="85"/>
    </location>
</feature>
<organism evidence="3 4">
    <name type="scientific">Paramecium sonneborni</name>
    <dbReference type="NCBI Taxonomy" id="65129"/>
    <lineage>
        <taxon>Eukaryota</taxon>
        <taxon>Sar</taxon>
        <taxon>Alveolata</taxon>
        <taxon>Ciliophora</taxon>
        <taxon>Intramacronucleata</taxon>
        <taxon>Oligohymenophorea</taxon>
        <taxon>Peniculida</taxon>
        <taxon>Parameciidae</taxon>
        <taxon>Paramecium</taxon>
    </lineage>
</organism>
<sequence>MGGKEQWQLVFEGVWSILSLICNVFGFPWDSIFLYIQVSLIINRLGTQENEIKTKTDRSNKTSPDLQQSRSIHQCRRTRSRYKKH</sequence>
<dbReference type="EMBL" id="CAJJDN010000107">
    <property type="protein sequence ID" value="CAD8115118.1"/>
    <property type="molecule type" value="Genomic_DNA"/>
</dbReference>
<dbReference type="AlphaFoldDB" id="A0A8S1QGJ8"/>
<keyword evidence="2" id="KW-1133">Transmembrane helix</keyword>
<feature type="compositionally biased region" description="Polar residues" evidence="1">
    <location>
        <begin position="61"/>
        <end position="72"/>
    </location>
</feature>
<keyword evidence="2" id="KW-0472">Membrane</keyword>
<feature type="compositionally biased region" description="Basic and acidic residues" evidence="1">
    <location>
        <begin position="51"/>
        <end position="60"/>
    </location>
</feature>
<feature type="compositionally biased region" description="Basic residues" evidence="1">
    <location>
        <begin position="73"/>
        <end position="85"/>
    </location>
</feature>